<accession>X1U4D0</accession>
<dbReference type="GO" id="GO:0004642">
    <property type="term" value="F:phosphoribosylformylglycinamidine synthase activity"/>
    <property type="evidence" value="ECO:0007669"/>
    <property type="project" value="TreeGrafter"/>
</dbReference>
<feature type="non-terminal residue" evidence="3">
    <location>
        <position position="283"/>
    </location>
</feature>
<comment type="caution">
    <text evidence="3">The sequence shown here is derived from an EMBL/GenBank/DDBJ whole genome shotgun (WGS) entry which is preliminary data.</text>
</comment>
<dbReference type="AlphaFoldDB" id="X1U4D0"/>
<dbReference type="PANTHER" id="PTHR10099:SF1">
    <property type="entry name" value="PHOSPHORIBOSYLFORMYLGLYCINAMIDINE SYNTHASE"/>
    <property type="match status" value="1"/>
</dbReference>
<proteinExistence type="predicted"/>
<organism evidence="3">
    <name type="scientific">marine sediment metagenome</name>
    <dbReference type="NCBI Taxonomy" id="412755"/>
    <lineage>
        <taxon>unclassified sequences</taxon>
        <taxon>metagenomes</taxon>
        <taxon>ecological metagenomes</taxon>
    </lineage>
</organism>
<dbReference type="InterPro" id="IPR036676">
    <property type="entry name" value="PurM-like_C_sf"/>
</dbReference>
<feature type="domain" description="PurM-like C-terminal" evidence="1">
    <location>
        <begin position="182"/>
        <end position="269"/>
    </location>
</feature>
<dbReference type="InterPro" id="IPR010918">
    <property type="entry name" value="PurM-like_C_dom"/>
</dbReference>
<dbReference type="EMBL" id="BARW01016749">
    <property type="protein sequence ID" value="GAI94685.1"/>
    <property type="molecule type" value="Genomic_DNA"/>
</dbReference>
<dbReference type="InterPro" id="IPR036921">
    <property type="entry name" value="PurM-like_N_sf"/>
</dbReference>
<feature type="domain" description="FGAR-AT PurM N-terminal-like" evidence="2">
    <location>
        <begin position="1"/>
        <end position="151"/>
    </location>
</feature>
<protein>
    <submittedName>
        <fullName evidence="3">Uncharacterized protein</fullName>
    </submittedName>
</protein>
<dbReference type="GO" id="GO:0005737">
    <property type="term" value="C:cytoplasm"/>
    <property type="evidence" value="ECO:0007669"/>
    <property type="project" value="TreeGrafter"/>
</dbReference>
<dbReference type="Gene3D" id="3.30.1330.10">
    <property type="entry name" value="PurM-like, N-terminal domain"/>
    <property type="match status" value="1"/>
</dbReference>
<evidence type="ECO:0000259" key="2">
    <source>
        <dbReference type="Pfam" id="PF22689"/>
    </source>
</evidence>
<dbReference type="Pfam" id="PF22689">
    <property type="entry name" value="FGAR-AT_PurM_N-like"/>
    <property type="match status" value="1"/>
</dbReference>
<dbReference type="Gene3D" id="3.90.650.10">
    <property type="entry name" value="PurM-like C-terminal domain"/>
    <property type="match status" value="1"/>
</dbReference>
<reference evidence="3" key="1">
    <citation type="journal article" date="2014" name="Front. Microbiol.">
        <title>High frequency of phylogenetically diverse reductive dehalogenase-homologous genes in deep subseafloor sedimentary metagenomes.</title>
        <authorList>
            <person name="Kawai M."/>
            <person name="Futagami T."/>
            <person name="Toyoda A."/>
            <person name="Takaki Y."/>
            <person name="Nishi S."/>
            <person name="Hori S."/>
            <person name="Arai W."/>
            <person name="Tsubouchi T."/>
            <person name="Morono Y."/>
            <person name="Uchiyama I."/>
            <person name="Ito T."/>
            <person name="Fujiyama A."/>
            <person name="Inagaki F."/>
            <person name="Takami H."/>
        </authorList>
    </citation>
    <scope>NUCLEOTIDE SEQUENCE</scope>
    <source>
        <strain evidence="3">Expedition CK06-06</strain>
    </source>
</reference>
<dbReference type="Pfam" id="PF02769">
    <property type="entry name" value="AIRS_C"/>
    <property type="match status" value="1"/>
</dbReference>
<gene>
    <name evidence="3" type="ORF">S12H4_29085</name>
</gene>
<feature type="non-terminal residue" evidence="3">
    <location>
        <position position="1"/>
    </location>
</feature>
<dbReference type="CDD" id="cd02204">
    <property type="entry name" value="PurL_repeat2"/>
    <property type="match status" value="1"/>
</dbReference>
<name>X1U4D0_9ZZZZ</name>
<evidence type="ECO:0000313" key="3">
    <source>
        <dbReference type="EMBL" id="GAI94685.1"/>
    </source>
</evidence>
<dbReference type="PANTHER" id="PTHR10099">
    <property type="entry name" value="PHOSPHORIBOSYLFORMYLGLYCINAMIDINE SYNTHASE"/>
    <property type="match status" value="1"/>
</dbReference>
<dbReference type="InterPro" id="IPR055181">
    <property type="entry name" value="FGAR-AT_PurM_N-like"/>
</dbReference>
<sequence>FLVRKVDRSVTGLIARQQCCGPLQLPVSNVAVVAQSHFGLTGAAIAIGEQPVKVLINPRAGARMALGEALTNIVWALISDLTHIKCSVNWMWAAKLPGGGAALYDAAVSLGELMTEIGIAADGGKDSLSMAAQVGDEIVKAPGQVVISAYSSMQDITKVVTPDIKRPGESKLMFIDIAPGKNRLGGSVLAQVLGQIGNESPDIESPILLVEAFKAIQKMIGEKLILAGHDRSDGGLITTLVEMALAGNCGIVIKLPEKMEVTGQLFSEELGLVLEYLPEREAA</sequence>
<dbReference type="SUPFAM" id="SSF56042">
    <property type="entry name" value="PurM C-terminal domain-like"/>
    <property type="match status" value="1"/>
</dbReference>
<evidence type="ECO:0000259" key="1">
    <source>
        <dbReference type="Pfam" id="PF02769"/>
    </source>
</evidence>
<dbReference type="GO" id="GO:0006164">
    <property type="term" value="P:purine nucleotide biosynthetic process"/>
    <property type="evidence" value="ECO:0007669"/>
    <property type="project" value="TreeGrafter"/>
</dbReference>
<dbReference type="SUPFAM" id="SSF55326">
    <property type="entry name" value="PurM N-terminal domain-like"/>
    <property type="match status" value="1"/>
</dbReference>